<dbReference type="EMBL" id="VSSQ01000019">
    <property type="protein sequence ID" value="MPL63010.1"/>
    <property type="molecule type" value="Genomic_DNA"/>
</dbReference>
<protein>
    <submittedName>
        <fullName evidence="1">Uncharacterized protein</fullName>
    </submittedName>
</protein>
<dbReference type="InterPro" id="IPR005369">
    <property type="entry name" value="UPF0179"/>
</dbReference>
<reference evidence="1" key="1">
    <citation type="submission" date="2019-08" db="EMBL/GenBank/DDBJ databases">
        <authorList>
            <person name="Kucharzyk K."/>
            <person name="Murdoch R.W."/>
            <person name="Higgins S."/>
            <person name="Loffler F."/>
        </authorList>
    </citation>
    <scope>NUCLEOTIDE SEQUENCE</scope>
</reference>
<dbReference type="PIRSF" id="PIRSF006595">
    <property type="entry name" value="UCP006595"/>
    <property type="match status" value="1"/>
</dbReference>
<dbReference type="HAMAP" id="MF_00498">
    <property type="entry name" value="UPF0179"/>
    <property type="match status" value="1"/>
</dbReference>
<accession>A0A644T858</accession>
<name>A0A644T858_9ZZZZ</name>
<comment type="caution">
    <text evidence="1">The sequence shown here is derived from an EMBL/GenBank/DDBJ whole genome shotgun (WGS) entry which is preliminary data.</text>
</comment>
<evidence type="ECO:0000313" key="1">
    <source>
        <dbReference type="EMBL" id="MPL63010.1"/>
    </source>
</evidence>
<dbReference type="AlphaFoldDB" id="A0A644T858"/>
<dbReference type="PANTHER" id="PTHR40699">
    <property type="entry name" value="UPF0179 PROTEIN MJ1627"/>
    <property type="match status" value="1"/>
</dbReference>
<organism evidence="1">
    <name type="scientific">bioreactor metagenome</name>
    <dbReference type="NCBI Taxonomy" id="1076179"/>
    <lineage>
        <taxon>unclassified sequences</taxon>
        <taxon>metagenomes</taxon>
        <taxon>ecological metagenomes</taxon>
    </lineage>
</organism>
<gene>
    <name evidence="1" type="ORF">SDC9_08630</name>
</gene>
<proteinExistence type="inferred from homology"/>
<sequence>MITLIGENLAEVGMSFIFEGPVEECESCRFKASCVDSLEKGRKYVITNVKDITQKCYVHNEGIVRVVEVELADIDAFIDSKKAFEGSNISFESPSCDIDCIYYDLCFPDGLKSGDKCIIVKNLGKHDSGCAKGLSLTKVCLRLHP</sequence>
<dbReference type="Pfam" id="PF03684">
    <property type="entry name" value="UPF0179"/>
    <property type="match status" value="1"/>
</dbReference>
<dbReference type="PANTHER" id="PTHR40699:SF1">
    <property type="entry name" value="UPF0179 PROTEIN MJ1627"/>
    <property type="match status" value="1"/>
</dbReference>